<dbReference type="InterPro" id="IPR036641">
    <property type="entry name" value="HPT_dom_sf"/>
</dbReference>
<proteinExistence type="predicted"/>
<accession>A0A8J3ANY6</accession>
<feature type="domain" description="HPt" evidence="3">
    <location>
        <begin position="25"/>
        <end position="118"/>
    </location>
</feature>
<dbReference type="Gene3D" id="1.20.120.160">
    <property type="entry name" value="HPT domain"/>
    <property type="match status" value="1"/>
</dbReference>
<feature type="modified residue" description="Phosphohistidine" evidence="2">
    <location>
        <position position="64"/>
    </location>
</feature>
<reference evidence="5" key="1">
    <citation type="journal article" date="2019" name="Int. J. Syst. Evol. Microbiol.">
        <title>The Global Catalogue of Microorganisms (GCM) 10K type strain sequencing project: providing services to taxonomists for standard genome sequencing and annotation.</title>
        <authorList>
            <consortium name="The Broad Institute Genomics Platform"/>
            <consortium name="The Broad Institute Genome Sequencing Center for Infectious Disease"/>
            <person name="Wu L."/>
            <person name="Ma J."/>
        </authorList>
    </citation>
    <scope>NUCLEOTIDE SEQUENCE [LARGE SCALE GENOMIC DNA]</scope>
    <source>
        <strain evidence="5">CCM 2767</strain>
    </source>
</reference>
<dbReference type="AlphaFoldDB" id="A0A8J3ANY6"/>
<evidence type="ECO:0000313" key="5">
    <source>
        <dbReference type="Proteomes" id="UP000642180"/>
    </source>
</evidence>
<dbReference type="Pfam" id="PF01627">
    <property type="entry name" value="Hpt"/>
    <property type="match status" value="1"/>
</dbReference>
<dbReference type="RefSeq" id="WP_188380431.1">
    <property type="nucleotide sequence ID" value="NZ_BMDI01000001.1"/>
</dbReference>
<dbReference type="PROSITE" id="PS50894">
    <property type="entry name" value="HPT"/>
    <property type="match status" value="1"/>
</dbReference>
<dbReference type="SUPFAM" id="SSF47226">
    <property type="entry name" value="Histidine-containing phosphotransfer domain, HPT domain"/>
    <property type="match status" value="1"/>
</dbReference>
<gene>
    <name evidence="4" type="ORF">GCM10008066_13000</name>
</gene>
<dbReference type="GO" id="GO:0000160">
    <property type="term" value="P:phosphorelay signal transduction system"/>
    <property type="evidence" value="ECO:0007669"/>
    <property type="project" value="UniProtKB-KW"/>
</dbReference>
<protein>
    <recommendedName>
        <fullName evidence="3">HPt domain-containing protein</fullName>
    </recommendedName>
</protein>
<keyword evidence="5" id="KW-1185">Reference proteome</keyword>
<evidence type="ECO:0000313" key="4">
    <source>
        <dbReference type="EMBL" id="GGI18237.1"/>
    </source>
</evidence>
<comment type="caution">
    <text evidence="4">The sequence shown here is derived from an EMBL/GenBank/DDBJ whole genome shotgun (WGS) entry which is preliminary data.</text>
</comment>
<sequence>MHTSLSSIQSSLPPDDELETIHALLGDEFLAIARMFVIDSAARLDTLSEATSTSDIATMEKISHVLCGSAASIGASAMARYCSAMEMDIRRGQLQQSDVHLLTIRNEYERVAAKLDAMQQAG</sequence>
<dbReference type="Proteomes" id="UP000642180">
    <property type="component" value="Unassembled WGS sequence"/>
</dbReference>
<name>A0A8J3ANY6_9BURK</name>
<evidence type="ECO:0000256" key="1">
    <source>
        <dbReference type="ARBA" id="ARBA00023012"/>
    </source>
</evidence>
<keyword evidence="1" id="KW-0902">Two-component regulatory system</keyword>
<evidence type="ECO:0000256" key="2">
    <source>
        <dbReference type="PROSITE-ProRule" id="PRU00110"/>
    </source>
</evidence>
<dbReference type="GO" id="GO:0004672">
    <property type="term" value="F:protein kinase activity"/>
    <property type="evidence" value="ECO:0007669"/>
    <property type="project" value="UniProtKB-ARBA"/>
</dbReference>
<dbReference type="InterPro" id="IPR008207">
    <property type="entry name" value="Sig_transdc_His_kin_Hpt_dom"/>
</dbReference>
<dbReference type="EMBL" id="BMDI01000001">
    <property type="protein sequence ID" value="GGI18237.1"/>
    <property type="molecule type" value="Genomic_DNA"/>
</dbReference>
<keyword evidence="2" id="KW-0597">Phosphoprotein</keyword>
<organism evidence="4 5">
    <name type="scientific">Oxalicibacterium faecigallinarum</name>
    <dbReference type="NCBI Taxonomy" id="573741"/>
    <lineage>
        <taxon>Bacteria</taxon>
        <taxon>Pseudomonadati</taxon>
        <taxon>Pseudomonadota</taxon>
        <taxon>Betaproteobacteria</taxon>
        <taxon>Burkholderiales</taxon>
        <taxon>Oxalobacteraceae</taxon>
        <taxon>Oxalicibacterium</taxon>
    </lineage>
</organism>
<evidence type="ECO:0000259" key="3">
    <source>
        <dbReference type="PROSITE" id="PS50894"/>
    </source>
</evidence>